<feature type="transmembrane region" description="Helical" evidence="9">
    <location>
        <begin position="310"/>
        <end position="337"/>
    </location>
</feature>
<keyword evidence="3" id="KW-0813">Transport</keyword>
<dbReference type="GO" id="GO:0055085">
    <property type="term" value="P:transmembrane transport"/>
    <property type="evidence" value="ECO:0007669"/>
    <property type="project" value="TreeGrafter"/>
</dbReference>
<gene>
    <name evidence="10" type="ORF">Pth03_15700</name>
</gene>
<accession>A0A8J3XV02</accession>
<reference evidence="10" key="1">
    <citation type="submission" date="2021-01" db="EMBL/GenBank/DDBJ databases">
        <title>Whole genome shotgun sequence of Planotetraspora thailandica NBRC 104271.</title>
        <authorList>
            <person name="Komaki H."/>
            <person name="Tamura T."/>
        </authorList>
    </citation>
    <scope>NUCLEOTIDE SEQUENCE</scope>
    <source>
        <strain evidence="10">NBRC 104271</strain>
    </source>
</reference>
<keyword evidence="4" id="KW-1003">Cell membrane</keyword>
<dbReference type="RefSeq" id="WP_203943448.1">
    <property type="nucleotide sequence ID" value="NZ_BOOR01000008.1"/>
</dbReference>
<sequence>MADDSAAGKGATPRAPAGSERRPEPEHTTPAKREHGRVPTAGGEDARGERPFGRLGRPFDRRSPFFVGMSGAAGVAVTYALIQLIISARDVLVLIGLAMFLAIGLNPAVEWLVRMRLPRWAALVGVILGTLGLVGGFLALAIPTIVEQAGQFAKDAPGYLRSLQDRHSLLGELNQRFQIQRRLTELVSGGAGVSLAGGLLGAGKIVLSTAASFLIVCVLMIYFLADMPRITGTIYRCVPSSRRPRFVAITEEILTKVGAYVLGNLITSVIAGVATYLWLEAFGVPYPVLLGMFVALVDLVPVVGSTIAGVVVCLVALTVSFPVALATLGFYIAYRFLEDYLIVPKIMGKAVDVPGVVTVLAVLIGGALLGMIGALIAIPVAAALRLLLREIAFPRLDRS</sequence>
<feature type="compositionally biased region" description="Basic and acidic residues" evidence="8">
    <location>
        <begin position="19"/>
        <end position="37"/>
    </location>
</feature>
<feature type="transmembrane region" description="Helical" evidence="9">
    <location>
        <begin position="257"/>
        <end position="278"/>
    </location>
</feature>
<comment type="similarity">
    <text evidence="2">Belongs to the autoinducer-2 exporter (AI-2E) (TC 2.A.86) family.</text>
</comment>
<dbReference type="Proteomes" id="UP000605992">
    <property type="component" value="Unassembled WGS sequence"/>
</dbReference>
<feature type="transmembrane region" description="Helical" evidence="9">
    <location>
        <begin position="284"/>
        <end position="303"/>
    </location>
</feature>
<comment type="caution">
    <text evidence="10">The sequence shown here is derived from an EMBL/GenBank/DDBJ whole genome shotgun (WGS) entry which is preliminary data.</text>
</comment>
<protein>
    <submittedName>
        <fullName evidence="10">AI-2E family transporter</fullName>
    </submittedName>
</protein>
<comment type="subcellular location">
    <subcellularLocation>
        <location evidence="1">Cell membrane</location>
        <topology evidence="1">Multi-pass membrane protein</topology>
    </subcellularLocation>
</comment>
<feature type="region of interest" description="Disordered" evidence="8">
    <location>
        <begin position="1"/>
        <end position="56"/>
    </location>
</feature>
<feature type="compositionally biased region" description="Basic and acidic residues" evidence="8">
    <location>
        <begin position="44"/>
        <end position="56"/>
    </location>
</feature>
<keyword evidence="7 9" id="KW-0472">Membrane</keyword>
<evidence type="ECO:0000313" key="10">
    <source>
        <dbReference type="EMBL" id="GII53181.1"/>
    </source>
</evidence>
<name>A0A8J3XV02_9ACTN</name>
<evidence type="ECO:0000256" key="5">
    <source>
        <dbReference type="ARBA" id="ARBA00022692"/>
    </source>
</evidence>
<feature type="transmembrane region" description="Helical" evidence="9">
    <location>
        <begin position="92"/>
        <end position="113"/>
    </location>
</feature>
<feature type="transmembrane region" description="Helical" evidence="9">
    <location>
        <begin position="120"/>
        <end position="142"/>
    </location>
</feature>
<evidence type="ECO:0000256" key="7">
    <source>
        <dbReference type="ARBA" id="ARBA00023136"/>
    </source>
</evidence>
<evidence type="ECO:0000256" key="2">
    <source>
        <dbReference type="ARBA" id="ARBA00009773"/>
    </source>
</evidence>
<dbReference type="PANTHER" id="PTHR21716:SF53">
    <property type="entry name" value="PERMEASE PERM-RELATED"/>
    <property type="match status" value="1"/>
</dbReference>
<dbReference type="PANTHER" id="PTHR21716">
    <property type="entry name" value="TRANSMEMBRANE PROTEIN"/>
    <property type="match status" value="1"/>
</dbReference>
<dbReference type="EMBL" id="BOOR01000008">
    <property type="protein sequence ID" value="GII53181.1"/>
    <property type="molecule type" value="Genomic_DNA"/>
</dbReference>
<organism evidence="10 11">
    <name type="scientific">Planotetraspora thailandica</name>
    <dbReference type="NCBI Taxonomy" id="487172"/>
    <lineage>
        <taxon>Bacteria</taxon>
        <taxon>Bacillati</taxon>
        <taxon>Actinomycetota</taxon>
        <taxon>Actinomycetes</taxon>
        <taxon>Streptosporangiales</taxon>
        <taxon>Streptosporangiaceae</taxon>
        <taxon>Planotetraspora</taxon>
    </lineage>
</organism>
<evidence type="ECO:0000256" key="3">
    <source>
        <dbReference type="ARBA" id="ARBA00022448"/>
    </source>
</evidence>
<dbReference type="InterPro" id="IPR002549">
    <property type="entry name" value="AI-2E-like"/>
</dbReference>
<evidence type="ECO:0000256" key="4">
    <source>
        <dbReference type="ARBA" id="ARBA00022475"/>
    </source>
</evidence>
<evidence type="ECO:0000256" key="1">
    <source>
        <dbReference type="ARBA" id="ARBA00004651"/>
    </source>
</evidence>
<dbReference type="GO" id="GO:0005886">
    <property type="term" value="C:plasma membrane"/>
    <property type="evidence" value="ECO:0007669"/>
    <property type="project" value="UniProtKB-SubCell"/>
</dbReference>
<dbReference type="AlphaFoldDB" id="A0A8J3XV02"/>
<feature type="transmembrane region" description="Helical" evidence="9">
    <location>
        <begin position="357"/>
        <end position="388"/>
    </location>
</feature>
<keyword evidence="5 9" id="KW-0812">Transmembrane</keyword>
<feature type="transmembrane region" description="Helical" evidence="9">
    <location>
        <begin position="205"/>
        <end position="225"/>
    </location>
</feature>
<evidence type="ECO:0000256" key="9">
    <source>
        <dbReference type="SAM" id="Phobius"/>
    </source>
</evidence>
<evidence type="ECO:0000256" key="6">
    <source>
        <dbReference type="ARBA" id="ARBA00022989"/>
    </source>
</evidence>
<feature type="transmembrane region" description="Helical" evidence="9">
    <location>
        <begin position="64"/>
        <end position="86"/>
    </location>
</feature>
<keyword evidence="11" id="KW-1185">Reference proteome</keyword>
<keyword evidence="6 9" id="KW-1133">Transmembrane helix</keyword>
<evidence type="ECO:0000256" key="8">
    <source>
        <dbReference type="SAM" id="MobiDB-lite"/>
    </source>
</evidence>
<dbReference type="Pfam" id="PF01594">
    <property type="entry name" value="AI-2E_transport"/>
    <property type="match status" value="1"/>
</dbReference>
<evidence type="ECO:0000313" key="11">
    <source>
        <dbReference type="Proteomes" id="UP000605992"/>
    </source>
</evidence>
<proteinExistence type="inferred from homology"/>